<dbReference type="InterPro" id="IPR047057">
    <property type="entry name" value="MerR_fam"/>
</dbReference>
<name>A0A542XP97_SALAC</name>
<dbReference type="PANTHER" id="PTHR30204:SF98">
    <property type="entry name" value="HTH-TYPE TRANSCRIPTIONAL REGULATOR ADHR"/>
    <property type="match status" value="1"/>
</dbReference>
<dbReference type="PROSITE" id="PS50937">
    <property type="entry name" value="HTH_MERR_2"/>
    <property type="match status" value="1"/>
</dbReference>
<evidence type="ECO:0000256" key="1">
    <source>
        <dbReference type="ARBA" id="ARBA00023125"/>
    </source>
</evidence>
<dbReference type="GO" id="GO:0003677">
    <property type="term" value="F:DNA binding"/>
    <property type="evidence" value="ECO:0007669"/>
    <property type="project" value="UniProtKB-KW"/>
</dbReference>
<dbReference type="SMART" id="SM00422">
    <property type="entry name" value="HTH_MERR"/>
    <property type="match status" value="1"/>
</dbReference>
<feature type="domain" description="HTH merR-type" evidence="2">
    <location>
        <begin position="3"/>
        <end position="72"/>
    </location>
</feature>
<dbReference type="GeneID" id="93772071"/>
<evidence type="ECO:0000259" key="2">
    <source>
        <dbReference type="PROSITE" id="PS50937"/>
    </source>
</evidence>
<dbReference type="SUPFAM" id="SSF46955">
    <property type="entry name" value="Putative DNA-binding domain"/>
    <property type="match status" value="1"/>
</dbReference>
<comment type="caution">
    <text evidence="4">The sequence shown here is derived from an EMBL/GenBank/DDBJ whole genome shotgun (WGS) entry which is preliminary data.</text>
</comment>
<dbReference type="EMBL" id="BOQM01000022">
    <property type="protein sequence ID" value="GIM86277.1"/>
    <property type="molecule type" value="Genomic_DNA"/>
</dbReference>
<reference evidence="4 5" key="1">
    <citation type="submission" date="2019-06" db="EMBL/GenBank/DDBJ databases">
        <title>Sequencing the genomes of 1000 actinobacteria strains.</title>
        <authorList>
            <person name="Klenk H.-P."/>
        </authorList>
    </citation>
    <scope>NUCLEOTIDE SEQUENCE [LARGE SCALE GENOMIC DNA]</scope>
    <source>
        <strain evidence="4 5">DSM 44819</strain>
    </source>
</reference>
<organism evidence="4 5">
    <name type="scientific">Salinispora arenicola</name>
    <dbReference type="NCBI Taxonomy" id="168697"/>
    <lineage>
        <taxon>Bacteria</taxon>
        <taxon>Bacillati</taxon>
        <taxon>Actinomycetota</taxon>
        <taxon>Actinomycetes</taxon>
        <taxon>Micromonosporales</taxon>
        <taxon>Micromonosporaceae</taxon>
        <taxon>Salinispora</taxon>
    </lineage>
</organism>
<sequence>MPGYAPSEAARRSGFSLDTLRYYERIGLLNEVGRTSGGRRVFTDDDLDWLMLFRCLRDTGMPIAEMCRYAELVREGEHTTGERQALLERHAGRVEERMHLLQCQYDRLRAKIRAYDQHVRPR</sequence>
<evidence type="ECO:0000313" key="5">
    <source>
        <dbReference type="Proteomes" id="UP000315983"/>
    </source>
</evidence>
<dbReference type="InterPro" id="IPR000551">
    <property type="entry name" value="MerR-type_HTH_dom"/>
</dbReference>
<proteinExistence type="predicted"/>
<dbReference type="InterPro" id="IPR009061">
    <property type="entry name" value="DNA-bd_dom_put_sf"/>
</dbReference>
<evidence type="ECO:0000313" key="6">
    <source>
        <dbReference type="Proteomes" id="UP000677457"/>
    </source>
</evidence>
<dbReference type="RefSeq" id="WP_018800365.1">
    <property type="nucleotide sequence ID" value="NZ_BOQM01000022.1"/>
</dbReference>
<evidence type="ECO:0000313" key="3">
    <source>
        <dbReference type="EMBL" id="GIM86277.1"/>
    </source>
</evidence>
<gene>
    <name evidence="4" type="ORF">FB564_2846</name>
    <name evidence="3" type="ORF">Sar04_30130</name>
</gene>
<dbReference type="PANTHER" id="PTHR30204">
    <property type="entry name" value="REDOX-CYCLING DRUG-SENSING TRANSCRIPTIONAL ACTIVATOR SOXR"/>
    <property type="match status" value="1"/>
</dbReference>
<accession>A0A542XP97</accession>
<dbReference type="CDD" id="cd01109">
    <property type="entry name" value="HTH_YyaN"/>
    <property type="match status" value="1"/>
</dbReference>
<dbReference type="Pfam" id="PF13411">
    <property type="entry name" value="MerR_1"/>
    <property type="match status" value="1"/>
</dbReference>
<evidence type="ECO:0000313" key="4">
    <source>
        <dbReference type="EMBL" id="TQL37677.1"/>
    </source>
</evidence>
<dbReference type="AlphaFoldDB" id="A0A542XP97"/>
<reference evidence="3 6" key="2">
    <citation type="submission" date="2021-03" db="EMBL/GenBank/DDBJ databases">
        <title>Whole genome shotgun sequence of Salinispora arenicola NBRC 105043.</title>
        <authorList>
            <person name="Komaki H."/>
            <person name="Tamura T."/>
        </authorList>
    </citation>
    <scope>NUCLEOTIDE SEQUENCE [LARGE SCALE GENOMIC DNA]</scope>
    <source>
        <strain evidence="3 6">NBRC 105043</strain>
    </source>
</reference>
<keyword evidence="6" id="KW-1185">Reference proteome</keyword>
<protein>
    <submittedName>
        <fullName evidence="4">DNA-binding transcriptional MerR regulator</fullName>
    </submittedName>
    <submittedName>
        <fullName evidence="3">MerR family transcriptional regulator</fullName>
    </submittedName>
</protein>
<dbReference type="Proteomes" id="UP000315983">
    <property type="component" value="Unassembled WGS sequence"/>
</dbReference>
<keyword evidence="1 4" id="KW-0238">DNA-binding</keyword>
<dbReference type="Proteomes" id="UP000677457">
    <property type="component" value="Unassembled WGS sequence"/>
</dbReference>
<dbReference type="EMBL" id="VFOL01000001">
    <property type="protein sequence ID" value="TQL37677.1"/>
    <property type="molecule type" value="Genomic_DNA"/>
</dbReference>
<dbReference type="Gene3D" id="1.10.1660.10">
    <property type="match status" value="1"/>
</dbReference>
<dbReference type="GO" id="GO:0003700">
    <property type="term" value="F:DNA-binding transcription factor activity"/>
    <property type="evidence" value="ECO:0007669"/>
    <property type="project" value="InterPro"/>
</dbReference>